<evidence type="ECO:0000313" key="3">
    <source>
        <dbReference type="Proteomes" id="UP000801492"/>
    </source>
</evidence>
<proteinExistence type="predicted"/>
<organism evidence="2 3">
    <name type="scientific">Ignelater luminosus</name>
    <name type="common">Cucubano</name>
    <name type="synonym">Pyrophorus luminosus</name>
    <dbReference type="NCBI Taxonomy" id="2038154"/>
    <lineage>
        <taxon>Eukaryota</taxon>
        <taxon>Metazoa</taxon>
        <taxon>Ecdysozoa</taxon>
        <taxon>Arthropoda</taxon>
        <taxon>Hexapoda</taxon>
        <taxon>Insecta</taxon>
        <taxon>Pterygota</taxon>
        <taxon>Neoptera</taxon>
        <taxon>Endopterygota</taxon>
        <taxon>Coleoptera</taxon>
        <taxon>Polyphaga</taxon>
        <taxon>Elateriformia</taxon>
        <taxon>Elateroidea</taxon>
        <taxon>Elateridae</taxon>
        <taxon>Agrypninae</taxon>
        <taxon>Pyrophorini</taxon>
        <taxon>Ignelater</taxon>
    </lineage>
</organism>
<keyword evidence="3" id="KW-1185">Reference proteome</keyword>
<dbReference type="Proteomes" id="UP000801492">
    <property type="component" value="Unassembled WGS sequence"/>
</dbReference>
<accession>A0A8K0DLT2</accession>
<protein>
    <submittedName>
        <fullName evidence="2">Uncharacterized protein</fullName>
    </submittedName>
</protein>
<sequence length="73" mass="7745">MDKTGVTTVSKPFTLPPLIFARQKMTPTLKKGEPLDSNEVGVVSSGNDEQALGTEIKVQPGPSESPVMTSTNE</sequence>
<dbReference type="AlphaFoldDB" id="A0A8K0DLT2"/>
<comment type="caution">
    <text evidence="2">The sequence shown here is derived from an EMBL/GenBank/DDBJ whole genome shotgun (WGS) entry which is preliminary data.</text>
</comment>
<name>A0A8K0DLT2_IGNLU</name>
<feature type="region of interest" description="Disordered" evidence="1">
    <location>
        <begin position="29"/>
        <end position="49"/>
    </location>
</feature>
<evidence type="ECO:0000256" key="1">
    <source>
        <dbReference type="SAM" id="MobiDB-lite"/>
    </source>
</evidence>
<reference evidence="2" key="1">
    <citation type="submission" date="2019-08" db="EMBL/GenBank/DDBJ databases">
        <title>The genome of the North American firefly Photinus pyralis.</title>
        <authorList>
            <consortium name="Photinus pyralis genome working group"/>
            <person name="Fallon T.R."/>
            <person name="Sander Lower S.E."/>
            <person name="Weng J.-K."/>
        </authorList>
    </citation>
    <scope>NUCLEOTIDE SEQUENCE</scope>
    <source>
        <strain evidence="2">TRF0915ILg1</strain>
        <tissue evidence="2">Whole body</tissue>
    </source>
</reference>
<gene>
    <name evidence="2" type="ORF">ILUMI_00682</name>
</gene>
<dbReference type="EMBL" id="VTPC01000521">
    <property type="protein sequence ID" value="KAF2905493.1"/>
    <property type="molecule type" value="Genomic_DNA"/>
</dbReference>
<evidence type="ECO:0000313" key="2">
    <source>
        <dbReference type="EMBL" id="KAF2905493.1"/>
    </source>
</evidence>